<dbReference type="PANTHER" id="PTHR36505:SF1">
    <property type="entry name" value="BLR1072 PROTEIN"/>
    <property type="match status" value="1"/>
</dbReference>
<dbReference type="AlphaFoldDB" id="A0A2S6NIQ7"/>
<proteinExistence type="predicted"/>
<dbReference type="Proteomes" id="UP000239724">
    <property type="component" value="Unassembled WGS sequence"/>
</dbReference>
<dbReference type="SUPFAM" id="SSF50346">
    <property type="entry name" value="PRC-barrel domain"/>
    <property type="match status" value="1"/>
</dbReference>
<evidence type="ECO:0000313" key="3">
    <source>
        <dbReference type="EMBL" id="PPQ34550.1"/>
    </source>
</evidence>
<protein>
    <recommendedName>
        <fullName evidence="2">PRC-barrel domain-containing protein</fullName>
    </recommendedName>
</protein>
<comment type="caution">
    <text evidence="3">The sequence shown here is derived from an EMBL/GenBank/DDBJ whole genome shotgun (WGS) entry which is preliminary data.</text>
</comment>
<dbReference type="Gene3D" id="2.30.30.240">
    <property type="entry name" value="PRC-barrel domain"/>
    <property type="match status" value="1"/>
</dbReference>
<dbReference type="EMBL" id="NHRY01000104">
    <property type="protein sequence ID" value="PPQ34550.1"/>
    <property type="molecule type" value="Genomic_DNA"/>
</dbReference>
<reference evidence="3 4" key="1">
    <citation type="journal article" date="2018" name="Arch. Microbiol.">
        <title>New insights into the metabolic potential of the phototrophic purple bacterium Rhodopila globiformis DSM 161(T) from its draft genome sequence and evidence for a vanadium-dependent nitrogenase.</title>
        <authorList>
            <person name="Imhoff J.F."/>
            <person name="Rahn T."/>
            <person name="Kunzel S."/>
            <person name="Neulinger S.C."/>
        </authorList>
    </citation>
    <scope>NUCLEOTIDE SEQUENCE [LARGE SCALE GENOMIC DNA]</scope>
    <source>
        <strain evidence="3 4">DSM 161</strain>
    </source>
</reference>
<evidence type="ECO:0000259" key="2">
    <source>
        <dbReference type="Pfam" id="PF05239"/>
    </source>
</evidence>
<dbReference type="InterPro" id="IPR011033">
    <property type="entry name" value="PRC_barrel-like_sf"/>
</dbReference>
<feature type="region of interest" description="Disordered" evidence="1">
    <location>
        <begin position="85"/>
        <end position="126"/>
    </location>
</feature>
<feature type="compositionally biased region" description="Low complexity" evidence="1">
    <location>
        <begin position="95"/>
        <end position="105"/>
    </location>
</feature>
<sequence>MKVSPKILEAILGSRVVDAKGKDMGRLVDVLVDDKGRPDAAVIDFGGFMGVGNRKVAVHWSALHFDPADGKHQVVLDMTPDQIKAAPEYSSADKPAPVVTPAETTPRSHPADTAVQSHPASPAQPH</sequence>
<name>A0A2S6NIQ7_RHOGL</name>
<dbReference type="Pfam" id="PF05239">
    <property type="entry name" value="PRC"/>
    <property type="match status" value="1"/>
</dbReference>
<gene>
    <name evidence="3" type="ORF">CCS01_10410</name>
</gene>
<dbReference type="PANTHER" id="PTHR36505">
    <property type="entry name" value="BLR1072 PROTEIN"/>
    <property type="match status" value="1"/>
</dbReference>
<evidence type="ECO:0000256" key="1">
    <source>
        <dbReference type="SAM" id="MobiDB-lite"/>
    </source>
</evidence>
<feature type="domain" description="PRC-barrel" evidence="2">
    <location>
        <begin position="11"/>
        <end position="66"/>
    </location>
</feature>
<keyword evidence="4" id="KW-1185">Reference proteome</keyword>
<dbReference type="InterPro" id="IPR027275">
    <property type="entry name" value="PRC-brl_dom"/>
</dbReference>
<organism evidence="3 4">
    <name type="scientific">Rhodopila globiformis</name>
    <name type="common">Rhodopseudomonas globiformis</name>
    <dbReference type="NCBI Taxonomy" id="1071"/>
    <lineage>
        <taxon>Bacteria</taxon>
        <taxon>Pseudomonadati</taxon>
        <taxon>Pseudomonadota</taxon>
        <taxon>Alphaproteobacteria</taxon>
        <taxon>Acetobacterales</taxon>
        <taxon>Acetobacteraceae</taxon>
        <taxon>Rhodopila</taxon>
    </lineage>
</organism>
<accession>A0A2S6NIQ7</accession>
<evidence type="ECO:0000313" key="4">
    <source>
        <dbReference type="Proteomes" id="UP000239724"/>
    </source>
</evidence>